<accession>A0ABY7BG80</accession>
<dbReference type="Proteomes" id="UP001164745">
    <property type="component" value="Chromosome"/>
</dbReference>
<organism evidence="2 3">
    <name type="scientific">Caldicellulosiruptor naganoensis</name>
    <dbReference type="NCBI Taxonomy" id="29324"/>
    <lineage>
        <taxon>Bacteria</taxon>
        <taxon>Bacillati</taxon>
        <taxon>Bacillota</taxon>
        <taxon>Bacillota incertae sedis</taxon>
        <taxon>Caldicellulosiruptorales</taxon>
        <taxon>Caldicellulosiruptoraceae</taxon>
        <taxon>Caldicellulosiruptor</taxon>
    </lineage>
</organism>
<evidence type="ECO:0000313" key="2">
    <source>
        <dbReference type="EMBL" id="WAM31106.1"/>
    </source>
</evidence>
<gene>
    <name evidence="2" type="ORF">OTJ99_001920</name>
</gene>
<proteinExistence type="predicted"/>
<keyword evidence="3" id="KW-1185">Reference proteome</keyword>
<protein>
    <submittedName>
        <fullName evidence="2">Sigma-E processing peptidase SpoIIGA</fullName>
    </submittedName>
</protein>
<name>A0ABY7BG80_9FIRM</name>
<dbReference type="EMBL" id="CP113864">
    <property type="protein sequence ID" value="WAM31106.1"/>
    <property type="molecule type" value="Genomic_DNA"/>
</dbReference>
<feature type="transmembrane region" description="Helical" evidence="1">
    <location>
        <begin position="58"/>
        <end position="77"/>
    </location>
</feature>
<dbReference type="Pfam" id="PF03419">
    <property type="entry name" value="Peptidase_U4"/>
    <property type="match status" value="1"/>
</dbReference>
<evidence type="ECO:0000313" key="3">
    <source>
        <dbReference type="Proteomes" id="UP001164745"/>
    </source>
</evidence>
<dbReference type="InterPro" id="IPR005081">
    <property type="entry name" value="SpoIIGA"/>
</dbReference>
<keyword evidence="1" id="KW-1133">Transmembrane helix</keyword>
<feature type="transmembrane region" description="Helical" evidence="1">
    <location>
        <begin position="89"/>
        <end position="109"/>
    </location>
</feature>
<evidence type="ECO:0000256" key="1">
    <source>
        <dbReference type="SAM" id="Phobius"/>
    </source>
</evidence>
<feature type="transmembrane region" description="Helical" evidence="1">
    <location>
        <begin position="121"/>
        <end position="139"/>
    </location>
</feature>
<keyword evidence="1" id="KW-0472">Membrane</keyword>
<sequence length="160" mass="18791">MIIYADVYVLENLVINYFILLTTAYFTKTNVNSFRILLGSIIASIYSLLQFYPLMQFLYSVFGKMVVSVLIVYLTFWPKEFLVFLRQLLSFYLVTIMFGGMVFFLYYITKDTFVVGIQIKLKNVLIALGCSLIVLKLSYELIVKRIIQRIPYEIHKIQDK</sequence>
<reference evidence="2" key="1">
    <citation type="submission" date="2022-12" db="EMBL/GenBank/DDBJ databases">
        <authorList>
            <person name="Bing R.G."/>
            <person name="Willard D.J."/>
            <person name="Manesh M.J.H."/>
            <person name="Laemthong T."/>
            <person name="Crosby J.R."/>
            <person name="Kelly R.M."/>
        </authorList>
    </citation>
    <scope>NUCLEOTIDE SEQUENCE</scope>
    <source>
        <strain evidence="2">DSM 8991</strain>
    </source>
</reference>
<dbReference type="RefSeq" id="WP_268748499.1">
    <property type="nucleotide sequence ID" value="NZ_CP113864.1"/>
</dbReference>
<feature type="transmembrane region" description="Helical" evidence="1">
    <location>
        <begin position="6"/>
        <end position="27"/>
    </location>
</feature>
<keyword evidence="1" id="KW-0812">Transmembrane</keyword>